<dbReference type="GO" id="GO:0019752">
    <property type="term" value="P:carboxylic acid metabolic process"/>
    <property type="evidence" value="ECO:0007669"/>
    <property type="project" value="InterPro"/>
</dbReference>
<evidence type="ECO:0000256" key="3">
    <source>
        <dbReference type="ARBA" id="ARBA00022793"/>
    </source>
</evidence>
<dbReference type="Proteomes" id="UP001497497">
    <property type="component" value="Unassembled WGS sequence"/>
</dbReference>
<proteinExistence type="inferred from homology"/>
<dbReference type="AlphaFoldDB" id="A0AAV2I0J8"/>
<dbReference type="Gene3D" id="3.90.1150.170">
    <property type="match status" value="1"/>
</dbReference>
<evidence type="ECO:0000256" key="1">
    <source>
        <dbReference type="ARBA" id="ARBA00001933"/>
    </source>
</evidence>
<evidence type="ECO:0008006" key="10">
    <source>
        <dbReference type="Google" id="ProtNLM"/>
    </source>
</evidence>
<comment type="cofactor">
    <cofactor evidence="1 6 7">
        <name>pyridoxal 5'-phosphate</name>
        <dbReference type="ChEBI" id="CHEBI:597326"/>
    </cofactor>
</comment>
<dbReference type="InterPro" id="IPR021115">
    <property type="entry name" value="Pyridoxal-P_BS"/>
</dbReference>
<dbReference type="GO" id="GO:0016831">
    <property type="term" value="F:carboxy-lyase activity"/>
    <property type="evidence" value="ECO:0007669"/>
    <property type="project" value="UniProtKB-KW"/>
</dbReference>
<gene>
    <name evidence="8" type="ORF">GSLYS_00012394001</name>
</gene>
<comment type="caution">
    <text evidence="8">The sequence shown here is derived from an EMBL/GenBank/DDBJ whole genome shotgun (WGS) entry which is preliminary data.</text>
</comment>
<dbReference type="InterPro" id="IPR015424">
    <property type="entry name" value="PyrdxlP-dep_Trfase"/>
</dbReference>
<reference evidence="8 9" key="1">
    <citation type="submission" date="2024-04" db="EMBL/GenBank/DDBJ databases">
        <authorList>
            <consortium name="Genoscope - CEA"/>
            <person name="William W."/>
        </authorList>
    </citation>
    <scope>NUCLEOTIDE SEQUENCE [LARGE SCALE GENOMIC DNA]</scope>
</reference>
<dbReference type="GO" id="GO:0005737">
    <property type="term" value="C:cytoplasm"/>
    <property type="evidence" value="ECO:0007669"/>
    <property type="project" value="TreeGrafter"/>
</dbReference>
<dbReference type="InterPro" id="IPR002129">
    <property type="entry name" value="PyrdxlP-dep_de-COase"/>
</dbReference>
<evidence type="ECO:0000256" key="4">
    <source>
        <dbReference type="ARBA" id="ARBA00022898"/>
    </source>
</evidence>
<accession>A0AAV2I0J8</accession>
<evidence type="ECO:0000313" key="8">
    <source>
        <dbReference type="EMBL" id="CAL1538573.1"/>
    </source>
</evidence>
<sequence length="367" mass="40963">MEKAVVDKMLSHIGFRNGDGLFCPGGSLSNMYAMNLARYRMFPNVKLTGVSGLPALCVMTSEKGHYSVKKGAAFLGIGMNNVIAVKTDVKGRMIPEELTRAIEGVKSLGYVPFIVNATAGTTVFGAYDPLSDIADICETYGLWMHVDASWGGSVLLSDKLRDKVNGIGRADSVTWNPHKMMGVPFQAAGFFTRHKDILSECHSAKAKYLFQQDKFYDVSFDTGDKSIQCGRKVDALKLWIMWKAKGSNQFAADIENIFNCANYLAQKLAKTEGFRLVVKEPECTNVCFWYIPPSLRTLDETAEWWDNLSKVAPLIKQRMTEQGTLLIGYQPDGDLVNFFRMVVVNHKVTEQEMDFVISEIERLGKDI</sequence>
<evidence type="ECO:0000313" key="9">
    <source>
        <dbReference type="Proteomes" id="UP001497497"/>
    </source>
</evidence>
<dbReference type="GO" id="GO:0030170">
    <property type="term" value="F:pyridoxal phosphate binding"/>
    <property type="evidence" value="ECO:0007669"/>
    <property type="project" value="InterPro"/>
</dbReference>
<evidence type="ECO:0000256" key="5">
    <source>
        <dbReference type="ARBA" id="ARBA00023239"/>
    </source>
</evidence>
<dbReference type="SUPFAM" id="SSF53383">
    <property type="entry name" value="PLP-dependent transferases"/>
    <property type="match status" value="1"/>
</dbReference>
<dbReference type="PANTHER" id="PTHR45677">
    <property type="entry name" value="GLUTAMATE DECARBOXYLASE-RELATED"/>
    <property type="match status" value="1"/>
</dbReference>
<dbReference type="Pfam" id="PF00282">
    <property type="entry name" value="Pyridoxal_deC"/>
    <property type="match status" value="1"/>
</dbReference>
<name>A0AAV2I0J8_LYMST</name>
<feature type="modified residue" description="N6-(pyridoxal phosphate)lysine" evidence="6">
    <location>
        <position position="179"/>
    </location>
</feature>
<organism evidence="8 9">
    <name type="scientific">Lymnaea stagnalis</name>
    <name type="common">Great pond snail</name>
    <name type="synonym">Helix stagnalis</name>
    <dbReference type="NCBI Taxonomy" id="6523"/>
    <lineage>
        <taxon>Eukaryota</taxon>
        <taxon>Metazoa</taxon>
        <taxon>Spiralia</taxon>
        <taxon>Lophotrochozoa</taxon>
        <taxon>Mollusca</taxon>
        <taxon>Gastropoda</taxon>
        <taxon>Heterobranchia</taxon>
        <taxon>Euthyneura</taxon>
        <taxon>Panpulmonata</taxon>
        <taxon>Hygrophila</taxon>
        <taxon>Lymnaeoidea</taxon>
        <taxon>Lymnaeidae</taxon>
        <taxon>Lymnaea</taxon>
    </lineage>
</organism>
<dbReference type="Gene3D" id="3.40.640.10">
    <property type="entry name" value="Type I PLP-dependent aspartate aminotransferase-like (Major domain)"/>
    <property type="match status" value="1"/>
</dbReference>
<keyword evidence="4 6" id="KW-0663">Pyridoxal phosphate</keyword>
<dbReference type="InterPro" id="IPR015421">
    <property type="entry name" value="PyrdxlP-dep_Trfase_major"/>
</dbReference>
<dbReference type="PROSITE" id="PS00392">
    <property type="entry name" value="DDC_GAD_HDC_YDC"/>
    <property type="match status" value="1"/>
</dbReference>
<comment type="similarity">
    <text evidence="2 7">Belongs to the group II decarboxylase family.</text>
</comment>
<evidence type="ECO:0000256" key="6">
    <source>
        <dbReference type="PIRSR" id="PIRSR602129-50"/>
    </source>
</evidence>
<dbReference type="EMBL" id="CAXITT010000304">
    <property type="protein sequence ID" value="CAL1538573.1"/>
    <property type="molecule type" value="Genomic_DNA"/>
</dbReference>
<dbReference type="PANTHER" id="PTHR45677:SF8">
    <property type="entry name" value="CYSTEINE SULFINIC ACID DECARBOXYLASE"/>
    <property type="match status" value="1"/>
</dbReference>
<evidence type="ECO:0000256" key="2">
    <source>
        <dbReference type="ARBA" id="ARBA00009533"/>
    </source>
</evidence>
<keyword evidence="3" id="KW-0210">Decarboxylase</keyword>
<keyword evidence="9" id="KW-1185">Reference proteome</keyword>
<keyword evidence="5 7" id="KW-0456">Lyase</keyword>
<evidence type="ECO:0000256" key="7">
    <source>
        <dbReference type="RuleBase" id="RU000382"/>
    </source>
</evidence>
<protein>
    <recommendedName>
        <fullName evidence="10">Cysteine sulfinic acid decarboxylase</fullName>
    </recommendedName>
</protein>